<evidence type="ECO:0000313" key="1">
    <source>
        <dbReference type="EMBL" id="PJC27940.1"/>
    </source>
</evidence>
<reference evidence="2" key="1">
    <citation type="submission" date="2017-09" db="EMBL/GenBank/DDBJ databases">
        <title>Depth-based differentiation of microbial function through sediment-hosted aquifers and enrichment of novel symbionts in the deep terrestrial subsurface.</title>
        <authorList>
            <person name="Probst A.J."/>
            <person name="Ladd B."/>
            <person name="Jarett J.K."/>
            <person name="Geller-Mcgrath D.E."/>
            <person name="Sieber C.M.K."/>
            <person name="Emerson J.B."/>
            <person name="Anantharaman K."/>
            <person name="Thomas B.C."/>
            <person name="Malmstrom R."/>
            <person name="Stieglmeier M."/>
            <person name="Klingl A."/>
            <person name="Woyke T."/>
            <person name="Ryan C.M."/>
            <person name="Banfield J.F."/>
        </authorList>
    </citation>
    <scope>NUCLEOTIDE SEQUENCE [LARGE SCALE GENOMIC DNA]</scope>
</reference>
<dbReference type="Proteomes" id="UP000229816">
    <property type="component" value="Unassembled WGS sequence"/>
</dbReference>
<name>A0A2M8ES40_9BACT</name>
<evidence type="ECO:0000313" key="2">
    <source>
        <dbReference type="Proteomes" id="UP000229816"/>
    </source>
</evidence>
<dbReference type="AlphaFoldDB" id="A0A2M8ES40"/>
<dbReference type="EMBL" id="PFSF01000064">
    <property type="protein sequence ID" value="PJC27940.1"/>
    <property type="molecule type" value="Genomic_DNA"/>
</dbReference>
<comment type="caution">
    <text evidence="1">The sequence shown here is derived from an EMBL/GenBank/DDBJ whole genome shotgun (WGS) entry which is preliminary data.</text>
</comment>
<accession>A0A2M8ES40</accession>
<sequence>MKLTLSQLSNKQLINEKVARQVEAKIVDRISKILSPQDIVTLNEMIESENPELENYLKSKCPNFDQIVEEEIDKANQDKT</sequence>
<protein>
    <submittedName>
        <fullName evidence="1">Uncharacterized protein</fullName>
    </submittedName>
</protein>
<organism evidence="1 2">
    <name type="scientific">Candidatus Shapirobacteria bacterium CG_4_9_14_0_2_um_filter_39_11</name>
    <dbReference type="NCBI Taxonomy" id="1974478"/>
    <lineage>
        <taxon>Bacteria</taxon>
        <taxon>Candidatus Shapironibacteriota</taxon>
    </lineage>
</organism>
<proteinExistence type="predicted"/>
<gene>
    <name evidence="1" type="ORF">CO054_02855</name>
</gene>